<dbReference type="InterPro" id="IPR015943">
    <property type="entry name" value="WD40/YVTN_repeat-like_dom_sf"/>
</dbReference>
<dbReference type="Proteomes" id="UP000306552">
    <property type="component" value="Unassembled WGS sequence"/>
</dbReference>
<gene>
    <name evidence="1" type="ORF">FCN74_02500</name>
</gene>
<evidence type="ECO:0000313" key="2">
    <source>
        <dbReference type="Proteomes" id="UP000306552"/>
    </source>
</evidence>
<dbReference type="AlphaFoldDB" id="A0A4U5TVR2"/>
<accession>A0A4U5TVR2</accession>
<name>A0A4U5TVR2_9FLAO</name>
<organism evidence="1 2">
    <name type="scientific">Mesohalobacter halotolerans</name>
    <dbReference type="NCBI Taxonomy" id="1883405"/>
    <lineage>
        <taxon>Bacteria</taxon>
        <taxon>Pseudomonadati</taxon>
        <taxon>Bacteroidota</taxon>
        <taxon>Flavobacteriia</taxon>
        <taxon>Flavobacteriales</taxon>
        <taxon>Flavobacteriaceae</taxon>
        <taxon>Mesohalobacter</taxon>
    </lineage>
</organism>
<dbReference type="Gene3D" id="2.130.10.10">
    <property type="entry name" value="YVTN repeat-like/Quinoprotein amine dehydrogenase"/>
    <property type="match status" value="1"/>
</dbReference>
<dbReference type="EMBL" id="SWMU01000001">
    <property type="protein sequence ID" value="TKS57308.1"/>
    <property type="molecule type" value="Genomic_DNA"/>
</dbReference>
<keyword evidence="2" id="KW-1185">Reference proteome</keyword>
<proteinExistence type="predicted"/>
<evidence type="ECO:0000313" key="1">
    <source>
        <dbReference type="EMBL" id="TKS57308.1"/>
    </source>
</evidence>
<comment type="caution">
    <text evidence="1">The sequence shown here is derived from an EMBL/GenBank/DDBJ whole genome shotgun (WGS) entry which is preliminary data.</text>
</comment>
<dbReference type="OrthoDB" id="1093345at2"/>
<dbReference type="PROSITE" id="PS51257">
    <property type="entry name" value="PROKAR_LIPOPROTEIN"/>
    <property type="match status" value="1"/>
</dbReference>
<protein>
    <submittedName>
        <fullName evidence="1">Uncharacterized protein</fullName>
    </submittedName>
</protein>
<sequence length="816" mass="94609">MKQGFTFIKTWILLFASFILLSCQQNKTQKAEIEQLIPPDASIIMKFYESLEWDNTLKNQAFLSKYKKNPLLEYFSNNAFNSVVEIPDEALWSYNILGKDKLVKTLIFESNDESDIKIKTKQSYQYESVKINMFQDKTKSFYICVLAQYTIVSNSKIIVENIIRNYKNRVQIPSPIKKYLDVLSQDSPTMIVNTNQFNEVSKNFFKSPVPQQYLALSNFIGFDLNFNDNTTLFSGIIFKDDKSSESWKILSAVEPKNSVVAEVIPNHFVNATSILISEYEKLGHKKEVVEQVSTHDSLWLNIKELASIHLKNGKAVAHVSKNIDQTYEAFKKEAQPLKSFGTTQIYSLKNPISFDQKFTSLIPQVDFRFFMVHQDIIIGSKKLQVLEDIIIQINNQNVLAQQLNYQNHLKSLNTKSHVLWFTALNHQQQFFDTQTHPDYKKALKSIDWSKHELLLSQLIVEDDFAYFNILQKQTPDNANPVDIEQVIRLKSEDAMLSTPQFFKNWRTGQQDVVYQDVNNKLHLVDTKGNKIWTKQLDSPIIGRINSIDIYQNTRIQLAFATQNRVYVLDKNGNEVSPFPLKFRNEITQQLSVFDYDNNGRYRFVVVMGKKIRMYNKEGQRVRGFKFKKTKTPLSYPMKHIRIGHKDYILAQEQSGQLHILSRTGKTRVNITEDISHTDNQWYEHDQSFVSVNGKGQVLKISENGKVNRDDKEWINPKFKANDKIFVSMSENQLHINKTITELPYGVYTQPLILSNHIGITDTQAQKVYVLDKSGQIIEGFPIYGEKIADTYQTQEGFVLLCEDENDAVLVYRVKFN</sequence>
<dbReference type="SUPFAM" id="SSF75011">
    <property type="entry name" value="3-carboxy-cis,cis-mucoante lactonizing enzyme"/>
    <property type="match status" value="1"/>
</dbReference>
<dbReference type="RefSeq" id="WP_138931011.1">
    <property type="nucleotide sequence ID" value="NZ_SWMU01000001.1"/>
</dbReference>
<reference evidence="1 2" key="1">
    <citation type="submission" date="2019-04" db="EMBL/GenBank/DDBJ databases">
        <title>Psychroflexus halotolerans sp. nov., isolated from a marine solar saltern.</title>
        <authorList>
            <person name="Feng X."/>
        </authorList>
    </citation>
    <scope>NUCLEOTIDE SEQUENCE [LARGE SCALE GENOMIC DNA]</scope>
    <source>
        <strain evidence="1 2">WDS2C27</strain>
    </source>
</reference>